<dbReference type="RefSeq" id="WP_010264139.1">
    <property type="nucleotide sequence ID" value="NZ_CAEG01000012.1"/>
</dbReference>
<proteinExistence type="predicted"/>
<dbReference type="SUPFAM" id="SSF103473">
    <property type="entry name" value="MFS general substrate transporter"/>
    <property type="match status" value="1"/>
</dbReference>
<keyword evidence="9" id="KW-1185">Reference proteome</keyword>
<evidence type="ECO:0000259" key="7">
    <source>
        <dbReference type="PROSITE" id="PS50850"/>
    </source>
</evidence>
<feature type="transmembrane region" description="Helical" evidence="6">
    <location>
        <begin position="100"/>
        <end position="121"/>
    </location>
</feature>
<evidence type="ECO:0000313" key="9">
    <source>
        <dbReference type="Proteomes" id="UP000183253"/>
    </source>
</evidence>
<dbReference type="InterPro" id="IPR036259">
    <property type="entry name" value="MFS_trans_sf"/>
</dbReference>
<evidence type="ECO:0000313" key="8">
    <source>
        <dbReference type="EMBL" id="SEA18964.1"/>
    </source>
</evidence>
<feature type="transmembrane region" description="Helical" evidence="6">
    <location>
        <begin position="12"/>
        <end position="32"/>
    </location>
</feature>
<keyword evidence="4 6" id="KW-1133">Transmembrane helix</keyword>
<dbReference type="PANTHER" id="PTHR43702:SF3">
    <property type="entry name" value="PROTEIN TSGA"/>
    <property type="match status" value="1"/>
</dbReference>
<feature type="domain" description="Major facilitator superfamily (MFS) profile" evidence="7">
    <location>
        <begin position="5"/>
        <end position="386"/>
    </location>
</feature>
<gene>
    <name evidence="8" type="ORF">SAMN05444145_10298</name>
</gene>
<reference evidence="8 9" key="1">
    <citation type="submission" date="2016-10" db="EMBL/GenBank/DDBJ databases">
        <authorList>
            <person name="de Groot N.N."/>
        </authorList>
    </citation>
    <scope>NUCLEOTIDE SEQUENCE [LARGE SCALE GENOMIC DNA]</scope>
    <source>
        <strain evidence="8 9">DSM 25383</strain>
    </source>
</reference>
<dbReference type="InterPro" id="IPR020846">
    <property type="entry name" value="MFS_dom"/>
</dbReference>
<dbReference type="InterPro" id="IPR050375">
    <property type="entry name" value="MFS_TsgA-like"/>
</dbReference>
<feature type="transmembrane region" description="Helical" evidence="6">
    <location>
        <begin position="298"/>
        <end position="320"/>
    </location>
</feature>
<dbReference type="GO" id="GO:0005886">
    <property type="term" value="C:plasma membrane"/>
    <property type="evidence" value="ECO:0007669"/>
    <property type="project" value="UniProtKB-SubCell"/>
</dbReference>
<evidence type="ECO:0000256" key="3">
    <source>
        <dbReference type="ARBA" id="ARBA00022692"/>
    </source>
</evidence>
<evidence type="ECO:0000256" key="4">
    <source>
        <dbReference type="ARBA" id="ARBA00022989"/>
    </source>
</evidence>
<feature type="transmembrane region" description="Helical" evidence="6">
    <location>
        <begin position="75"/>
        <end position="94"/>
    </location>
</feature>
<keyword evidence="5 6" id="KW-0472">Membrane</keyword>
<dbReference type="GO" id="GO:0022857">
    <property type="term" value="F:transmembrane transporter activity"/>
    <property type="evidence" value="ECO:0007669"/>
    <property type="project" value="InterPro"/>
</dbReference>
<organism evidence="8 9">
    <name type="scientific">Alistipes timonensis JC136</name>
    <dbReference type="NCBI Taxonomy" id="1033731"/>
    <lineage>
        <taxon>Bacteria</taxon>
        <taxon>Pseudomonadati</taxon>
        <taxon>Bacteroidota</taxon>
        <taxon>Bacteroidia</taxon>
        <taxon>Bacteroidales</taxon>
        <taxon>Rikenellaceae</taxon>
        <taxon>Alistipes</taxon>
    </lineage>
</organism>
<dbReference type="Pfam" id="PF07690">
    <property type="entry name" value="MFS_1"/>
    <property type="match status" value="1"/>
</dbReference>
<keyword evidence="3 6" id="KW-0812">Transmembrane</keyword>
<feature type="transmembrane region" description="Helical" evidence="6">
    <location>
        <begin position="208"/>
        <end position="230"/>
    </location>
</feature>
<dbReference type="PROSITE" id="PS50850">
    <property type="entry name" value="MFS"/>
    <property type="match status" value="1"/>
</dbReference>
<dbReference type="AlphaFoldDB" id="A0A1H3Z6B7"/>
<feature type="transmembrane region" description="Helical" evidence="6">
    <location>
        <begin position="168"/>
        <end position="187"/>
    </location>
</feature>
<dbReference type="Gene3D" id="1.20.1250.20">
    <property type="entry name" value="MFS general substrate transporter like domains"/>
    <property type="match status" value="2"/>
</dbReference>
<sequence>MNKEISLRKILPVMFGFFIMGFVDIVGVSTSYVKNDFAGMNDTMVNLISLSCFLWFFLLSIPTGMLMNRIGRKKTVLLSFALHVAAMIVPLIAYDFTAVLIAFALIGIGNTLLQVSLNPLVTNVIAGDKLTGTLTLGQFVKAVSSFLGPIIAAAVTGSFLGWKMIFPIYAAISLLALVWLWLTPIAEQKVASADISIGHTFSLLKDKYIVAFFIGILVLVGVDVGMGITFPKLLMERCNLPLTDAGMGNSVYFLARTVGAFLGGILLMKLPERKFFTASVFVALAGLVGMIFLHGLWAILACVAIFGVGYANLFSIIFSISMQRVPERANEVSALLIVGVAGGAVIPPVLGVITDAFGSQGAAIIALSIVWLYLVFLIGVVNAHSKKA</sequence>
<feature type="transmembrane region" description="Helical" evidence="6">
    <location>
        <begin position="250"/>
        <end position="268"/>
    </location>
</feature>
<name>A0A1H3Z6B7_9BACT</name>
<dbReference type="EMBL" id="FNRI01000002">
    <property type="protein sequence ID" value="SEA18964.1"/>
    <property type="molecule type" value="Genomic_DNA"/>
</dbReference>
<keyword evidence="2" id="KW-1003">Cell membrane</keyword>
<evidence type="ECO:0000256" key="1">
    <source>
        <dbReference type="ARBA" id="ARBA00004429"/>
    </source>
</evidence>
<evidence type="ECO:0000256" key="6">
    <source>
        <dbReference type="SAM" id="Phobius"/>
    </source>
</evidence>
<feature type="transmembrane region" description="Helical" evidence="6">
    <location>
        <begin position="362"/>
        <end position="383"/>
    </location>
</feature>
<comment type="subcellular location">
    <subcellularLocation>
        <location evidence="1">Cell inner membrane</location>
        <topology evidence="1">Multi-pass membrane protein</topology>
    </subcellularLocation>
</comment>
<feature type="transmembrane region" description="Helical" evidence="6">
    <location>
        <begin position="44"/>
        <end position="63"/>
    </location>
</feature>
<dbReference type="OrthoDB" id="3225787at2"/>
<feature type="transmembrane region" description="Helical" evidence="6">
    <location>
        <begin position="275"/>
        <end position="292"/>
    </location>
</feature>
<evidence type="ECO:0000256" key="2">
    <source>
        <dbReference type="ARBA" id="ARBA00022475"/>
    </source>
</evidence>
<dbReference type="STRING" id="1033731.SAMN05444145_10298"/>
<evidence type="ECO:0000256" key="5">
    <source>
        <dbReference type="ARBA" id="ARBA00023136"/>
    </source>
</evidence>
<dbReference type="PANTHER" id="PTHR43702">
    <property type="entry name" value="L-FUCOSE-PROTON SYMPORTER"/>
    <property type="match status" value="1"/>
</dbReference>
<dbReference type="InterPro" id="IPR011701">
    <property type="entry name" value="MFS"/>
</dbReference>
<protein>
    <submittedName>
        <fullName evidence="8">Fucose permease</fullName>
    </submittedName>
</protein>
<feature type="transmembrane region" description="Helical" evidence="6">
    <location>
        <begin position="332"/>
        <end position="350"/>
    </location>
</feature>
<accession>A0A1H3Z6B7</accession>
<dbReference type="Proteomes" id="UP000183253">
    <property type="component" value="Unassembled WGS sequence"/>
</dbReference>
<feature type="transmembrane region" description="Helical" evidence="6">
    <location>
        <begin position="142"/>
        <end position="162"/>
    </location>
</feature>